<evidence type="ECO:0000256" key="2">
    <source>
        <dbReference type="ARBA" id="ARBA00022737"/>
    </source>
</evidence>
<comment type="caution">
    <text evidence="4">The sequence shown here is derived from an EMBL/GenBank/DDBJ whole genome shotgun (WGS) entry which is preliminary data.</text>
</comment>
<dbReference type="InterPro" id="IPR001680">
    <property type="entry name" value="WD40_rpt"/>
</dbReference>
<dbReference type="InterPro" id="IPR019775">
    <property type="entry name" value="WD40_repeat_CS"/>
</dbReference>
<reference evidence="5" key="1">
    <citation type="journal article" date="2023" name="Commun. Biol.">
        <title>Genome analysis of Parmales, the sister group of diatoms, reveals the evolutionary specialization of diatoms from phago-mixotrophs to photoautotrophs.</title>
        <authorList>
            <person name="Ban H."/>
            <person name="Sato S."/>
            <person name="Yoshikawa S."/>
            <person name="Yamada K."/>
            <person name="Nakamura Y."/>
            <person name="Ichinomiya M."/>
            <person name="Sato N."/>
            <person name="Blanc-Mathieu R."/>
            <person name="Endo H."/>
            <person name="Kuwata A."/>
            <person name="Ogata H."/>
        </authorList>
    </citation>
    <scope>NUCLEOTIDE SEQUENCE [LARGE SCALE GENOMIC DNA]</scope>
    <source>
        <strain evidence="5">NIES 3700</strain>
    </source>
</reference>
<evidence type="ECO:0000313" key="5">
    <source>
        <dbReference type="Proteomes" id="UP001165122"/>
    </source>
</evidence>
<dbReference type="Gene3D" id="2.130.10.10">
    <property type="entry name" value="YVTN repeat-like/Quinoprotein amine dehydrogenase"/>
    <property type="match status" value="1"/>
</dbReference>
<evidence type="ECO:0000256" key="3">
    <source>
        <dbReference type="PROSITE-ProRule" id="PRU00221"/>
    </source>
</evidence>
<dbReference type="PROSITE" id="PS50294">
    <property type="entry name" value="WD_REPEATS_REGION"/>
    <property type="match status" value="1"/>
</dbReference>
<organism evidence="4 5">
    <name type="scientific">Triparma laevis f. longispina</name>
    <dbReference type="NCBI Taxonomy" id="1714387"/>
    <lineage>
        <taxon>Eukaryota</taxon>
        <taxon>Sar</taxon>
        <taxon>Stramenopiles</taxon>
        <taxon>Ochrophyta</taxon>
        <taxon>Bolidophyceae</taxon>
        <taxon>Parmales</taxon>
        <taxon>Triparmaceae</taxon>
        <taxon>Triparma</taxon>
    </lineage>
</organism>
<keyword evidence="5" id="KW-1185">Reference proteome</keyword>
<dbReference type="EMBL" id="BRXW01000025">
    <property type="protein sequence ID" value="GMI00698.1"/>
    <property type="molecule type" value="Genomic_DNA"/>
</dbReference>
<dbReference type="PROSITE" id="PS50082">
    <property type="entry name" value="WD_REPEATS_2"/>
    <property type="match status" value="1"/>
</dbReference>
<dbReference type="InterPro" id="IPR036322">
    <property type="entry name" value="WD40_repeat_dom_sf"/>
</dbReference>
<dbReference type="InterPro" id="IPR015943">
    <property type="entry name" value="WD40/YVTN_repeat-like_dom_sf"/>
</dbReference>
<dbReference type="OrthoDB" id="311712at2759"/>
<name>A0A9W7F432_9STRA</name>
<dbReference type="AlphaFoldDB" id="A0A9W7F432"/>
<dbReference type="SUPFAM" id="SSF50978">
    <property type="entry name" value="WD40 repeat-like"/>
    <property type="match status" value="1"/>
</dbReference>
<feature type="repeat" description="WD" evidence="3">
    <location>
        <begin position="22"/>
        <end position="68"/>
    </location>
</feature>
<dbReference type="SMART" id="SM00320">
    <property type="entry name" value="WD40"/>
    <property type="match status" value="1"/>
</dbReference>
<sequence>MSSFLPPTTTITSPPSVPHYLLKSHKSEVTDLAVPPSFSYLPPTLLLSCSTDRTIRLWDTRTLSSTTTIRPIKCTNPKSLPPSSEFTAVAFSRTTSPTSSDIDDTFSIYSTTSTSHFLQYDLRYNSGPIIVNEASHILEDVGNDELNDLDVYPLKGKSHNSGLWRSRE</sequence>
<keyword evidence="2" id="KW-0677">Repeat</keyword>
<dbReference type="Pfam" id="PF00400">
    <property type="entry name" value="WD40"/>
    <property type="match status" value="1"/>
</dbReference>
<gene>
    <name evidence="4" type="ORF">TrLO_g8506</name>
</gene>
<dbReference type="PROSITE" id="PS00678">
    <property type="entry name" value="WD_REPEATS_1"/>
    <property type="match status" value="1"/>
</dbReference>
<evidence type="ECO:0000313" key="4">
    <source>
        <dbReference type="EMBL" id="GMI00698.1"/>
    </source>
</evidence>
<accession>A0A9W7F432</accession>
<evidence type="ECO:0000256" key="1">
    <source>
        <dbReference type="ARBA" id="ARBA00022574"/>
    </source>
</evidence>
<proteinExistence type="predicted"/>
<keyword evidence="1 3" id="KW-0853">WD repeat</keyword>
<protein>
    <submittedName>
        <fullName evidence="4">Uncharacterized protein</fullName>
    </submittedName>
</protein>
<dbReference type="Proteomes" id="UP001165122">
    <property type="component" value="Unassembled WGS sequence"/>
</dbReference>